<reference evidence="1 2" key="2">
    <citation type="submission" date="2018-11" db="EMBL/GenBank/DDBJ databases">
        <authorList>
            <consortium name="Pathogen Informatics"/>
        </authorList>
    </citation>
    <scope>NUCLEOTIDE SEQUENCE [LARGE SCALE GENOMIC DNA]</scope>
    <source>
        <strain evidence="1">Dakar</strain>
        <strain evidence="2">Dakar, Senegal</strain>
    </source>
</reference>
<evidence type="ECO:0000313" key="2">
    <source>
        <dbReference type="Proteomes" id="UP000279833"/>
    </source>
</evidence>
<keyword evidence="2" id="KW-1185">Reference proteome</keyword>
<dbReference type="Proteomes" id="UP000279833">
    <property type="component" value="Unassembled WGS sequence"/>
</dbReference>
<dbReference type="AlphaFoldDB" id="A0A183K5E9"/>
<gene>
    <name evidence="1" type="ORF">SCUD_LOCUS10224</name>
</gene>
<dbReference type="WBParaSite" id="SCUD_0001022201-mRNA-1">
    <property type="protein sequence ID" value="SCUD_0001022201-mRNA-1"/>
    <property type="gene ID" value="SCUD_0001022201"/>
</dbReference>
<accession>A0A183K5E9</accession>
<name>A0A183K5E9_9TREM</name>
<sequence length="48" mass="5875">MYILARQKFMRQNTNTQTFFVFEFTMVDDLRLCEFDLSFTINDLLRNS</sequence>
<protein>
    <submittedName>
        <fullName evidence="1 3">Uncharacterized protein</fullName>
    </submittedName>
</protein>
<evidence type="ECO:0000313" key="1">
    <source>
        <dbReference type="EMBL" id="VDP38947.1"/>
    </source>
</evidence>
<reference evidence="3" key="1">
    <citation type="submission" date="2016-06" db="UniProtKB">
        <authorList>
            <consortium name="WormBaseParasite"/>
        </authorList>
    </citation>
    <scope>IDENTIFICATION</scope>
</reference>
<evidence type="ECO:0000313" key="3">
    <source>
        <dbReference type="WBParaSite" id="SCUD_0001022201-mRNA-1"/>
    </source>
</evidence>
<proteinExistence type="predicted"/>
<dbReference type="EMBL" id="UZAK01033653">
    <property type="protein sequence ID" value="VDP38947.1"/>
    <property type="molecule type" value="Genomic_DNA"/>
</dbReference>
<organism evidence="3">
    <name type="scientific">Schistosoma curassoni</name>
    <dbReference type="NCBI Taxonomy" id="6186"/>
    <lineage>
        <taxon>Eukaryota</taxon>
        <taxon>Metazoa</taxon>
        <taxon>Spiralia</taxon>
        <taxon>Lophotrochozoa</taxon>
        <taxon>Platyhelminthes</taxon>
        <taxon>Trematoda</taxon>
        <taxon>Digenea</taxon>
        <taxon>Strigeidida</taxon>
        <taxon>Schistosomatoidea</taxon>
        <taxon>Schistosomatidae</taxon>
        <taxon>Schistosoma</taxon>
    </lineage>
</organism>